<dbReference type="RefSeq" id="XP_013896564.1">
    <property type="nucleotide sequence ID" value="XM_014041110.1"/>
</dbReference>
<dbReference type="AlphaFoldDB" id="A0A0D2M1L8"/>
<reference evidence="1 2" key="1">
    <citation type="journal article" date="2013" name="BMC Genomics">
        <title>Reconstruction of the lipid metabolism for the microalga Monoraphidium neglectum from its genome sequence reveals characteristics suitable for biofuel production.</title>
        <authorList>
            <person name="Bogen C."/>
            <person name="Al-Dilaimi A."/>
            <person name="Albersmeier A."/>
            <person name="Wichmann J."/>
            <person name="Grundmann M."/>
            <person name="Rupp O."/>
            <person name="Lauersen K.J."/>
            <person name="Blifernez-Klassen O."/>
            <person name="Kalinowski J."/>
            <person name="Goesmann A."/>
            <person name="Mussgnug J.H."/>
            <person name="Kruse O."/>
        </authorList>
    </citation>
    <scope>NUCLEOTIDE SEQUENCE [LARGE SCALE GENOMIC DNA]</scope>
    <source>
        <strain evidence="1 2">SAG 48.87</strain>
    </source>
</reference>
<dbReference type="EMBL" id="KK102526">
    <property type="protein sequence ID" value="KIY97544.1"/>
    <property type="molecule type" value="Genomic_DNA"/>
</dbReference>
<keyword evidence="2" id="KW-1185">Reference proteome</keyword>
<dbReference type="KEGG" id="mng:MNEG_10421"/>
<evidence type="ECO:0000313" key="2">
    <source>
        <dbReference type="Proteomes" id="UP000054498"/>
    </source>
</evidence>
<accession>A0A0D2M1L8</accession>
<organism evidence="1 2">
    <name type="scientific">Monoraphidium neglectum</name>
    <dbReference type="NCBI Taxonomy" id="145388"/>
    <lineage>
        <taxon>Eukaryota</taxon>
        <taxon>Viridiplantae</taxon>
        <taxon>Chlorophyta</taxon>
        <taxon>core chlorophytes</taxon>
        <taxon>Chlorophyceae</taxon>
        <taxon>CS clade</taxon>
        <taxon>Sphaeropleales</taxon>
        <taxon>Selenastraceae</taxon>
        <taxon>Monoraphidium</taxon>
    </lineage>
</organism>
<dbReference type="GeneID" id="25727582"/>
<name>A0A0D2M1L8_9CHLO</name>
<sequence length="118" mass="13145">MLRNATQRLLQHAAAAAQGQQQLQLQQQWGPAPASVVVRWFSEPTNSAKEAVERTLVVNTLDMAKKFESAGLSRQQAEALTEHITTQVILDRCRLSEKFVAKADLEKARSWSCEGSRP</sequence>
<protein>
    <submittedName>
        <fullName evidence="1">Uncharacterized protein</fullName>
    </submittedName>
</protein>
<gene>
    <name evidence="1" type="ORF">MNEG_10421</name>
</gene>
<evidence type="ECO:0000313" key="1">
    <source>
        <dbReference type="EMBL" id="KIY97544.1"/>
    </source>
</evidence>
<dbReference type="OrthoDB" id="889336at2759"/>
<dbReference type="Proteomes" id="UP000054498">
    <property type="component" value="Unassembled WGS sequence"/>
</dbReference>
<proteinExistence type="predicted"/>